<dbReference type="OrthoDB" id="7766386at2"/>
<keyword evidence="2" id="KW-0812">Transmembrane</keyword>
<dbReference type="EMBL" id="FNQM01000038">
    <property type="protein sequence ID" value="SEB04677.1"/>
    <property type="molecule type" value="Genomic_DNA"/>
</dbReference>
<evidence type="ECO:0000313" key="3">
    <source>
        <dbReference type="EMBL" id="SEB04677.1"/>
    </source>
</evidence>
<protein>
    <submittedName>
        <fullName evidence="3">Uncharacterized protein</fullName>
    </submittedName>
</protein>
<dbReference type="AlphaFoldDB" id="A0A1H4G5H1"/>
<evidence type="ECO:0000256" key="1">
    <source>
        <dbReference type="SAM" id="MobiDB-lite"/>
    </source>
</evidence>
<evidence type="ECO:0000313" key="4">
    <source>
        <dbReference type="Proteomes" id="UP000198703"/>
    </source>
</evidence>
<reference evidence="3 4" key="1">
    <citation type="submission" date="2016-10" db="EMBL/GenBank/DDBJ databases">
        <authorList>
            <person name="de Groot N.N."/>
        </authorList>
    </citation>
    <scope>NUCLEOTIDE SEQUENCE [LARGE SCALE GENOMIC DNA]</scope>
    <source>
        <strain evidence="3 4">DSM 15345</strain>
    </source>
</reference>
<name>A0A1H4G5H1_9RHOB</name>
<dbReference type="RefSeq" id="WP_093256655.1">
    <property type="nucleotide sequence ID" value="NZ_FNQM01000038.1"/>
</dbReference>
<keyword evidence="4" id="KW-1185">Reference proteome</keyword>
<keyword evidence="2" id="KW-1133">Transmembrane helix</keyword>
<feature type="transmembrane region" description="Helical" evidence="2">
    <location>
        <begin position="355"/>
        <end position="383"/>
    </location>
</feature>
<evidence type="ECO:0000256" key="2">
    <source>
        <dbReference type="SAM" id="Phobius"/>
    </source>
</evidence>
<keyword evidence="2" id="KW-0472">Membrane</keyword>
<organism evidence="3 4">
    <name type="scientific">Rubrimonas cliftonensis</name>
    <dbReference type="NCBI Taxonomy" id="89524"/>
    <lineage>
        <taxon>Bacteria</taxon>
        <taxon>Pseudomonadati</taxon>
        <taxon>Pseudomonadota</taxon>
        <taxon>Alphaproteobacteria</taxon>
        <taxon>Rhodobacterales</taxon>
        <taxon>Paracoccaceae</taxon>
        <taxon>Rubrimonas</taxon>
    </lineage>
</organism>
<sequence length="484" mass="53463">MTDAYDIETRTRQSASAQRGDVDNPQQPCRDFVIVEARYADRWRTPMAGAEFDLYVNDARVVSAGRLLDYPDVGLAPGRPPGSEAEREAYARLGTFEHRNCEPGDARAEIIRDSSAEQEVDELAEAVRARLDGAYRALKDKMRPYQEQWDRWGYLSLPIAQAQGLAESAEEWAVGLGDLFTTQYWSEIGEGLSTLGSGALDTARAAGGRALELADEIYDNRENFIDGDWWWRQGEETVDSARQTAADLAATIGEGAAAMERSSRAAAAVFRQRDAIMALPDLVVAGDVDGIERFIDTALADIDPDLAAQMRYDKTWQSSIELLHDGETAALFTTYLSLFLSATPPNFWHHIYGRAGFYVLVEVVLLVIGALLGGAGAAARIAVITARLGRFAATAGRLGQAADKVMDAVRATIRMFDALRDSITDIDRLKDRLLMARRRSVQRGGTRSTLRHRRDTEERDGRCRVCGNRGHATPIPRRGQVDYV</sequence>
<proteinExistence type="predicted"/>
<feature type="compositionally biased region" description="Basic and acidic residues" evidence="1">
    <location>
        <begin position="454"/>
        <end position="463"/>
    </location>
</feature>
<feature type="region of interest" description="Disordered" evidence="1">
    <location>
        <begin position="444"/>
        <end position="463"/>
    </location>
</feature>
<gene>
    <name evidence="3" type="ORF">SAMN05444370_1383</name>
</gene>
<dbReference type="Proteomes" id="UP000198703">
    <property type="component" value="Unassembled WGS sequence"/>
</dbReference>
<feature type="region of interest" description="Disordered" evidence="1">
    <location>
        <begin position="1"/>
        <end position="27"/>
    </location>
</feature>
<dbReference type="STRING" id="89524.SAMN05444370_1383"/>
<accession>A0A1H4G5H1</accession>